<dbReference type="Gene3D" id="1.20.58.2050">
    <property type="match status" value="1"/>
</dbReference>
<reference evidence="2" key="1">
    <citation type="journal article" date="2015" name="Nature">
        <title>Complex archaea that bridge the gap between prokaryotes and eukaryotes.</title>
        <authorList>
            <person name="Spang A."/>
            <person name="Saw J.H."/>
            <person name="Jorgensen S.L."/>
            <person name="Zaremba-Niedzwiedzka K."/>
            <person name="Martijn J."/>
            <person name="Lind A.E."/>
            <person name="van Eijk R."/>
            <person name="Schleper C."/>
            <person name="Guy L."/>
            <person name="Ettema T.J."/>
        </authorList>
    </citation>
    <scope>NUCLEOTIDE SEQUENCE</scope>
</reference>
<comment type="caution">
    <text evidence="2">The sequence shown here is derived from an EMBL/GenBank/DDBJ whole genome shotgun (WGS) entry which is preliminary data.</text>
</comment>
<sequence length="172" mass="19627">MVTTAELAKIHATGFDLEEAKVTFLHDVKVNVSGVGIEGKQGEILNIPRWVAHVLESEKHISIQETDMVVELKQAMVKENVQGEFELSTLDPNFYVRLISYMKNLPKEDFDRVESMLNSLVRKRQGKIIHLADSSKLSADLSSKLTLEERSFYEKIYKTSIDFKNQILGEKK</sequence>
<dbReference type="InterPro" id="IPR021151">
    <property type="entry name" value="GINS_A"/>
</dbReference>
<dbReference type="Pfam" id="PF05916">
    <property type="entry name" value="Sld5"/>
    <property type="match status" value="1"/>
</dbReference>
<evidence type="ECO:0000313" key="2">
    <source>
        <dbReference type="EMBL" id="KKL09925.1"/>
    </source>
</evidence>
<dbReference type="CDD" id="cd11714">
    <property type="entry name" value="GINS_A_archaea"/>
    <property type="match status" value="1"/>
</dbReference>
<gene>
    <name evidence="2" type="ORF">LCGC14_2560990</name>
</gene>
<evidence type="ECO:0000259" key="1">
    <source>
        <dbReference type="Pfam" id="PF05916"/>
    </source>
</evidence>
<dbReference type="EMBL" id="LAZR01042272">
    <property type="protein sequence ID" value="KKL09925.1"/>
    <property type="molecule type" value="Genomic_DNA"/>
</dbReference>
<name>A0A0F9AKM4_9ZZZZ</name>
<proteinExistence type="predicted"/>
<dbReference type="InterPro" id="IPR038437">
    <property type="entry name" value="GINS_Psf3_sf"/>
</dbReference>
<organism evidence="2">
    <name type="scientific">marine sediment metagenome</name>
    <dbReference type="NCBI Taxonomy" id="412755"/>
    <lineage>
        <taxon>unclassified sequences</taxon>
        <taxon>metagenomes</taxon>
        <taxon>ecological metagenomes</taxon>
    </lineage>
</organism>
<accession>A0A0F9AKM4</accession>
<dbReference type="AlphaFoldDB" id="A0A0F9AKM4"/>
<protein>
    <recommendedName>
        <fullName evidence="1">GINS subunit domain-containing protein</fullName>
    </recommendedName>
</protein>
<feature type="domain" description="GINS subunit" evidence="1">
    <location>
        <begin position="74"/>
        <end position="167"/>
    </location>
</feature>